<dbReference type="InterPro" id="IPR039536">
    <property type="entry name" value="TetR_C_Proteobacteria"/>
</dbReference>
<dbReference type="Pfam" id="PF14246">
    <property type="entry name" value="TetR_C_7"/>
    <property type="match status" value="1"/>
</dbReference>
<accession>A0AB37Q3R0</accession>
<dbReference type="PRINTS" id="PR00455">
    <property type="entry name" value="HTHTETR"/>
</dbReference>
<evidence type="ECO:0000256" key="3">
    <source>
        <dbReference type="ARBA" id="ARBA00023163"/>
    </source>
</evidence>
<dbReference type="InterPro" id="IPR036271">
    <property type="entry name" value="Tet_transcr_reg_TetR-rel_C_sf"/>
</dbReference>
<comment type="caution">
    <text evidence="6">The sequence shown here is derived from an EMBL/GenBank/DDBJ whole genome shotgun (WGS) entry which is preliminary data.</text>
</comment>
<evidence type="ECO:0000256" key="1">
    <source>
        <dbReference type="ARBA" id="ARBA00023015"/>
    </source>
</evidence>
<dbReference type="Gene3D" id="1.10.357.10">
    <property type="entry name" value="Tetracycline Repressor, domain 2"/>
    <property type="match status" value="1"/>
</dbReference>
<evidence type="ECO:0000256" key="2">
    <source>
        <dbReference type="ARBA" id="ARBA00023125"/>
    </source>
</evidence>
<dbReference type="PROSITE" id="PS50977">
    <property type="entry name" value="HTH_TETR_2"/>
    <property type="match status" value="1"/>
</dbReference>
<dbReference type="GO" id="GO:0003700">
    <property type="term" value="F:DNA-binding transcription factor activity"/>
    <property type="evidence" value="ECO:0007669"/>
    <property type="project" value="TreeGrafter"/>
</dbReference>
<dbReference type="AlphaFoldDB" id="A0AB37Q3R0"/>
<organism evidence="6 7">
    <name type="scientific">Pseudomonas cannabina</name>
    <dbReference type="NCBI Taxonomy" id="86840"/>
    <lineage>
        <taxon>Bacteria</taxon>
        <taxon>Pseudomonadati</taxon>
        <taxon>Pseudomonadota</taxon>
        <taxon>Gammaproteobacteria</taxon>
        <taxon>Pseudomonadales</taxon>
        <taxon>Pseudomonadaceae</taxon>
        <taxon>Pseudomonas</taxon>
    </lineage>
</organism>
<protein>
    <submittedName>
        <fullName evidence="6">TetR family transcriptional regulator</fullName>
    </submittedName>
</protein>
<dbReference type="GO" id="GO:0000976">
    <property type="term" value="F:transcription cis-regulatory region binding"/>
    <property type="evidence" value="ECO:0007669"/>
    <property type="project" value="TreeGrafter"/>
</dbReference>
<name>A0AB37Q3R0_PSECA</name>
<gene>
    <name evidence="6" type="ORF">ALQ53_103020</name>
</gene>
<dbReference type="InterPro" id="IPR050109">
    <property type="entry name" value="HTH-type_TetR-like_transc_reg"/>
</dbReference>
<keyword evidence="2 4" id="KW-0238">DNA-binding</keyword>
<dbReference type="PANTHER" id="PTHR30055">
    <property type="entry name" value="HTH-TYPE TRANSCRIPTIONAL REGULATOR RUTR"/>
    <property type="match status" value="1"/>
</dbReference>
<dbReference type="Pfam" id="PF00440">
    <property type="entry name" value="TetR_N"/>
    <property type="match status" value="1"/>
</dbReference>
<feature type="DNA-binding region" description="H-T-H motif" evidence="4">
    <location>
        <begin position="58"/>
        <end position="77"/>
    </location>
</feature>
<dbReference type="SUPFAM" id="SSF48498">
    <property type="entry name" value="Tetracyclin repressor-like, C-terminal domain"/>
    <property type="match status" value="1"/>
</dbReference>
<proteinExistence type="predicted"/>
<feature type="domain" description="HTH tetR-type" evidence="5">
    <location>
        <begin position="35"/>
        <end position="95"/>
    </location>
</feature>
<dbReference type="InterPro" id="IPR009057">
    <property type="entry name" value="Homeodomain-like_sf"/>
</dbReference>
<keyword evidence="1" id="KW-0805">Transcription regulation</keyword>
<reference evidence="6 7" key="1">
    <citation type="submission" date="2018-08" db="EMBL/GenBank/DDBJ databases">
        <title>Recombination of ecologically and evolutionarily significant loci maintains genetic cohesion in the Pseudomonas syringae species complex.</title>
        <authorList>
            <person name="Dillon M."/>
            <person name="Thakur S."/>
            <person name="Almeida R.N.D."/>
            <person name="Weir B.S."/>
            <person name="Guttman D.S."/>
        </authorList>
    </citation>
    <scope>NUCLEOTIDE SEQUENCE [LARGE SCALE GENOMIC DNA]</scope>
    <source>
        <strain evidence="6 7">ICMP 15201</strain>
    </source>
</reference>
<dbReference type="SUPFAM" id="SSF46689">
    <property type="entry name" value="Homeodomain-like"/>
    <property type="match status" value="1"/>
</dbReference>
<dbReference type="FunFam" id="1.10.10.60:FF:000141">
    <property type="entry name" value="TetR family transcriptional regulator"/>
    <property type="match status" value="1"/>
</dbReference>
<dbReference type="Proteomes" id="UP000269335">
    <property type="component" value="Unassembled WGS sequence"/>
</dbReference>
<sequence>MKSYRTVQFQSREFCDYCTERFTKGLRISMKVRTEARREAIIDAAASVFLEMGYERASMNEVTKRMGGSKATIYSYFPSKEELFIAVVNRLATAHLAEAVSELTVHEDTEVDLRTLFTRFGERMLMVLINDDKALAVYRMVVAESGHSDIGMMFYDSGPRECLQTVTSLMTLAMRRGQLRDTDPHIAALQLTSLLTAETDIRLYQQAPMPLSIEQIRAMVERAVDTFMLGMEKR</sequence>
<dbReference type="EMBL" id="RBPH01000266">
    <property type="protein sequence ID" value="RMN76293.1"/>
    <property type="molecule type" value="Genomic_DNA"/>
</dbReference>
<dbReference type="PANTHER" id="PTHR30055:SF119">
    <property type="entry name" value="NALC"/>
    <property type="match status" value="1"/>
</dbReference>
<evidence type="ECO:0000256" key="4">
    <source>
        <dbReference type="PROSITE-ProRule" id="PRU00335"/>
    </source>
</evidence>
<evidence type="ECO:0000313" key="7">
    <source>
        <dbReference type="Proteomes" id="UP000269335"/>
    </source>
</evidence>
<keyword evidence="3" id="KW-0804">Transcription</keyword>
<evidence type="ECO:0000313" key="6">
    <source>
        <dbReference type="EMBL" id="RMN76293.1"/>
    </source>
</evidence>
<dbReference type="InterPro" id="IPR001647">
    <property type="entry name" value="HTH_TetR"/>
</dbReference>
<evidence type="ECO:0000259" key="5">
    <source>
        <dbReference type="PROSITE" id="PS50977"/>
    </source>
</evidence>